<proteinExistence type="predicted"/>
<dbReference type="GeneID" id="99745539"/>
<feature type="transmembrane region" description="Helical" evidence="1">
    <location>
        <begin position="31"/>
        <end position="48"/>
    </location>
</feature>
<keyword evidence="1" id="KW-0472">Membrane</keyword>
<sequence length="187" mass="21746">MNKVKLIIKAITGVILFCYPLVIYLSFKYQVINIAILCIVTLLILRLITLPNLFSNIGWLAKVVTCFGLLLALISWIFNEFQFLLYYPVATNLLFLIFFGYSLYQPQNIIEKFARLKEGNLTPSTIKYTRKVTICWCLLFILNGSIALITCFINDMYWWTIYNGLISYIFTGLLMGGEWIVRQKLKH</sequence>
<dbReference type="EMBL" id="NASK01000095">
    <property type="protein sequence ID" value="OTQ49472.1"/>
    <property type="molecule type" value="Genomic_DNA"/>
</dbReference>
<keyword evidence="1" id="KW-0812">Transmembrane</keyword>
<dbReference type="Proteomes" id="UP000194968">
    <property type="component" value="Unassembled WGS sequence"/>
</dbReference>
<evidence type="ECO:0008006" key="4">
    <source>
        <dbReference type="Google" id="ProtNLM"/>
    </source>
</evidence>
<dbReference type="AlphaFoldDB" id="A0A242NU93"/>
<evidence type="ECO:0000256" key="1">
    <source>
        <dbReference type="SAM" id="Phobius"/>
    </source>
</evidence>
<protein>
    <recommendedName>
        <fullName evidence="4">DNA gyrase subunit B</fullName>
    </recommendedName>
</protein>
<feature type="transmembrane region" description="Helical" evidence="1">
    <location>
        <begin position="159"/>
        <end position="181"/>
    </location>
</feature>
<feature type="transmembrane region" description="Helical" evidence="1">
    <location>
        <begin position="7"/>
        <end position="25"/>
    </location>
</feature>
<keyword evidence="1" id="KW-1133">Transmembrane helix</keyword>
<accession>A0A242NU93</accession>
<feature type="transmembrane region" description="Helical" evidence="1">
    <location>
        <begin position="133"/>
        <end position="153"/>
    </location>
</feature>
<name>A0A242NU93_9GAMM</name>
<gene>
    <name evidence="2" type="ORF">B6D06_06620</name>
</gene>
<dbReference type="OrthoDB" id="8537043at2"/>
<accession>A0A242P688</accession>
<evidence type="ECO:0000313" key="3">
    <source>
        <dbReference type="Proteomes" id="UP000194968"/>
    </source>
</evidence>
<dbReference type="RefSeq" id="WP_034904284.1">
    <property type="nucleotide sequence ID" value="NZ_CP132382.1"/>
</dbReference>
<feature type="transmembrane region" description="Helical" evidence="1">
    <location>
        <begin position="84"/>
        <end position="104"/>
    </location>
</feature>
<evidence type="ECO:0000313" key="2">
    <source>
        <dbReference type="EMBL" id="OTQ49472.1"/>
    </source>
</evidence>
<feature type="transmembrane region" description="Helical" evidence="1">
    <location>
        <begin position="60"/>
        <end position="78"/>
    </location>
</feature>
<reference evidence="2 3" key="1">
    <citation type="submission" date="2017-03" db="EMBL/GenBank/DDBJ databases">
        <title>Comparative genomics of honeybee gut symbionts reveal geographically distinct and subgroup specific antibiotic resistance.</title>
        <authorList>
            <person name="Ludvigsen J."/>
            <person name="Porcellato D."/>
            <person name="Labee-Lund T.M."/>
            <person name="Amdam G.V."/>
            <person name="Rudi K."/>
        </authorList>
    </citation>
    <scope>NUCLEOTIDE SEQUENCE [LARGE SCALE GENOMIC DNA]</scope>
    <source>
        <strain evidence="2 3">A-4-12</strain>
    </source>
</reference>
<comment type="caution">
    <text evidence="2">The sequence shown here is derived from an EMBL/GenBank/DDBJ whole genome shotgun (WGS) entry which is preliminary data.</text>
</comment>
<organism evidence="2 3">
    <name type="scientific">Gilliamella apis</name>
    <dbReference type="NCBI Taxonomy" id="1970738"/>
    <lineage>
        <taxon>Bacteria</taxon>
        <taxon>Pseudomonadati</taxon>
        <taxon>Pseudomonadota</taxon>
        <taxon>Gammaproteobacteria</taxon>
        <taxon>Orbales</taxon>
        <taxon>Orbaceae</taxon>
        <taxon>Gilliamella</taxon>
    </lineage>
</organism>